<feature type="compositionally biased region" description="Basic and acidic residues" evidence="1">
    <location>
        <begin position="34"/>
        <end position="45"/>
    </location>
</feature>
<keyword evidence="3" id="KW-1185">Reference proteome</keyword>
<dbReference type="AlphaFoldDB" id="A0A0H2RQ27"/>
<accession>A0A0H2RQ27</accession>
<gene>
    <name evidence="2" type="ORF">SCHPADRAFT_903618</name>
</gene>
<proteinExistence type="predicted"/>
<reference evidence="2 3" key="1">
    <citation type="submission" date="2015-04" db="EMBL/GenBank/DDBJ databases">
        <title>Complete genome sequence of Schizopora paradoxa KUC8140, a cosmopolitan wood degrader in East Asia.</title>
        <authorList>
            <consortium name="DOE Joint Genome Institute"/>
            <person name="Min B."/>
            <person name="Park H."/>
            <person name="Jang Y."/>
            <person name="Kim J.-J."/>
            <person name="Kim K.H."/>
            <person name="Pangilinan J."/>
            <person name="Lipzen A."/>
            <person name="Riley R."/>
            <person name="Grigoriev I.V."/>
            <person name="Spatafora J.W."/>
            <person name="Choi I.-G."/>
        </authorList>
    </citation>
    <scope>NUCLEOTIDE SEQUENCE [LARGE SCALE GENOMIC DNA]</scope>
    <source>
        <strain evidence="2 3">KUC8140</strain>
    </source>
</reference>
<organism evidence="2 3">
    <name type="scientific">Schizopora paradoxa</name>
    <dbReference type="NCBI Taxonomy" id="27342"/>
    <lineage>
        <taxon>Eukaryota</taxon>
        <taxon>Fungi</taxon>
        <taxon>Dikarya</taxon>
        <taxon>Basidiomycota</taxon>
        <taxon>Agaricomycotina</taxon>
        <taxon>Agaricomycetes</taxon>
        <taxon>Hymenochaetales</taxon>
        <taxon>Schizoporaceae</taxon>
        <taxon>Schizopora</taxon>
    </lineage>
</organism>
<dbReference type="Proteomes" id="UP000053477">
    <property type="component" value="Unassembled WGS sequence"/>
</dbReference>
<dbReference type="EMBL" id="KQ085949">
    <property type="protein sequence ID" value="KLO14075.1"/>
    <property type="molecule type" value="Genomic_DNA"/>
</dbReference>
<protein>
    <submittedName>
        <fullName evidence="2">Uncharacterized protein</fullName>
    </submittedName>
</protein>
<evidence type="ECO:0000313" key="3">
    <source>
        <dbReference type="Proteomes" id="UP000053477"/>
    </source>
</evidence>
<evidence type="ECO:0000313" key="2">
    <source>
        <dbReference type="EMBL" id="KLO14075.1"/>
    </source>
</evidence>
<sequence>MAQSATSFGNCEVTDKSIWHPQLRPVVRVLEGFPKADEGSVRRDGTGNSGRDAPPAASVRFGKAPRHPAASLAKKSF</sequence>
<dbReference type="InParanoid" id="A0A0H2RQ27"/>
<feature type="region of interest" description="Disordered" evidence="1">
    <location>
        <begin position="34"/>
        <end position="77"/>
    </location>
</feature>
<name>A0A0H2RQ27_9AGAM</name>
<evidence type="ECO:0000256" key="1">
    <source>
        <dbReference type="SAM" id="MobiDB-lite"/>
    </source>
</evidence>